<keyword evidence="1" id="KW-0472">Membrane</keyword>
<keyword evidence="4" id="KW-1185">Reference proteome</keyword>
<feature type="transmembrane region" description="Helical" evidence="1">
    <location>
        <begin position="61"/>
        <end position="86"/>
    </location>
</feature>
<keyword evidence="1" id="KW-0812">Transmembrane</keyword>
<sequence>MNNDPRSLTRRPTRTIPATVLAIVLVALGAVGLWLLGTHVVTGQWPHQAQNTMETIASTQLASTAVIVAACVLAVIGVLLLLLALWPGQPRRVAVLADDIPGETVMTRRDLATLVQHRVEQVDGVDSVKVNASRRRADLQVGSVLGNSEPLHSAVQAAAEDALLQLKPATGIRPRVRLRRT</sequence>
<dbReference type="STRING" id="571915.CMUST_14340"/>
<dbReference type="Proteomes" id="UP000035199">
    <property type="component" value="Chromosome"/>
</dbReference>
<feature type="domain" description="DUF6286" evidence="2">
    <location>
        <begin position="75"/>
        <end position="179"/>
    </location>
</feature>
<gene>
    <name evidence="3" type="ORF">CMUST_14340</name>
</gene>
<accession>A0A0G3H1A4</accession>
<dbReference type="KEGG" id="cmv:CMUST_14340"/>
<organism evidence="3 4">
    <name type="scientific">Corynebacterium mustelae</name>
    <dbReference type="NCBI Taxonomy" id="571915"/>
    <lineage>
        <taxon>Bacteria</taxon>
        <taxon>Bacillati</taxon>
        <taxon>Actinomycetota</taxon>
        <taxon>Actinomycetes</taxon>
        <taxon>Mycobacteriales</taxon>
        <taxon>Corynebacteriaceae</taxon>
        <taxon>Corynebacterium</taxon>
    </lineage>
</organism>
<dbReference type="AlphaFoldDB" id="A0A0G3H1A4"/>
<dbReference type="EMBL" id="CP011542">
    <property type="protein sequence ID" value="AKK07161.1"/>
    <property type="molecule type" value="Genomic_DNA"/>
</dbReference>
<dbReference type="Pfam" id="PF19803">
    <property type="entry name" value="DUF6286"/>
    <property type="match status" value="1"/>
</dbReference>
<keyword evidence="1" id="KW-1133">Transmembrane helix</keyword>
<name>A0A0G3H1A4_9CORY</name>
<protein>
    <recommendedName>
        <fullName evidence="2">DUF6286 domain-containing protein</fullName>
    </recommendedName>
</protein>
<reference evidence="3 4" key="1">
    <citation type="journal article" date="2015" name="Genome Announc.">
        <title>Complete Genome Sequence of the Type Strain Corynebacterium mustelae DSM 45274, Isolated from Various Tissues of a Male Ferret with Lethal Sepsis.</title>
        <authorList>
            <person name="Ruckert C."/>
            <person name="Eimer J."/>
            <person name="Winkler A."/>
            <person name="Tauch A."/>
        </authorList>
    </citation>
    <scope>NUCLEOTIDE SEQUENCE [LARGE SCALE GENOMIC DNA]</scope>
    <source>
        <strain evidence="3 4">DSM 45274</strain>
    </source>
</reference>
<dbReference type="OrthoDB" id="4794472at2"/>
<dbReference type="InterPro" id="IPR046253">
    <property type="entry name" value="DUF6286"/>
</dbReference>
<evidence type="ECO:0000313" key="3">
    <source>
        <dbReference type="EMBL" id="AKK07161.1"/>
    </source>
</evidence>
<evidence type="ECO:0000313" key="4">
    <source>
        <dbReference type="Proteomes" id="UP000035199"/>
    </source>
</evidence>
<feature type="transmembrane region" description="Helical" evidence="1">
    <location>
        <begin position="20"/>
        <end position="41"/>
    </location>
</feature>
<proteinExistence type="predicted"/>
<dbReference type="PATRIC" id="fig|571915.4.peg.3080"/>
<evidence type="ECO:0000259" key="2">
    <source>
        <dbReference type="Pfam" id="PF19803"/>
    </source>
</evidence>
<reference evidence="4" key="2">
    <citation type="submission" date="2015-05" db="EMBL/GenBank/DDBJ databases">
        <title>Complete genome sequence of Corynebacterium mustelae DSM 45274, isolated from various tissues of a male ferret with lethal sepsis.</title>
        <authorList>
            <person name="Ruckert C."/>
            <person name="Albersmeier A."/>
            <person name="Winkler A."/>
            <person name="Tauch A."/>
        </authorList>
    </citation>
    <scope>NUCLEOTIDE SEQUENCE [LARGE SCALE GENOMIC DNA]</scope>
    <source>
        <strain evidence="4">DSM 45274</strain>
    </source>
</reference>
<evidence type="ECO:0000256" key="1">
    <source>
        <dbReference type="SAM" id="Phobius"/>
    </source>
</evidence>
<dbReference type="RefSeq" id="WP_047263050.1">
    <property type="nucleotide sequence ID" value="NZ_CP011542.1"/>
</dbReference>